<dbReference type="Proteomes" id="UP001396898">
    <property type="component" value="Unassembled WGS sequence"/>
</dbReference>
<proteinExistence type="predicted"/>
<feature type="region of interest" description="Disordered" evidence="1">
    <location>
        <begin position="1"/>
        <end position="29"/>
    </location>
</feature>
<evidence type="ECO:0000313" key="2">
    <source>
        <dbReference type="EMBL" id="KAK8012836.1"/>
    </source>
</evidence>
<feature type="region of interest" description="Disordered" evidence="1">
    <location>
        <begin position="123"/>
        <end position="206"/>
    </location>
</feature>
<protein>
    <submittedName>
        <fullName evidence="2">Uncharacterized protein</fullName>
    </submittedName>
</protein>
<keyword evidence="3" id="KW-1185">Reference proteome</keyword>
<evidence type="ECO:0000256" key="1">
    <source>
        <dbReference type="SAM" id="MobiDB-lite"/>
    </source>
</evidence>
<comment type="caution">
    <text evidence="2">The sequence shown here is derived from an EMBL/GenBank/DDBJ whole genome shotgun (WGS) entry which is preliminary data.</text>
</comment>
<dbReference type="EMBL" id="JAQQWI010000015">
    <property type="protein sequence ID" value="KAK8012836.1"/>
    <property type="molecule type" value="Genomic_DNA"/>
</dbReference>
<reference evidence="2 3" key="1">
    <citation type="submission" date="2023-01" db="EMBL/GenBank/DDBJ databases">
        <title>Analysis of 21 Apiospora genomes using comparative genomics revels a genus with tremendous synthesis potential of carbohydrate active enzymes and secondary metabolites.</title>
        <authorList>
            <person name="Sorensen T."/>
        </authorList>
    </citation>
    <scope>NUCLEOTIDE SEQUENCE [LARGE SCALE GENOMIC DNA]</scope>
    <source>
        <strain evidence="2 3">CBS 20057</strain>
    </source>
</reference>
<name>A0ABR1RHU5_9PEZI</name>
<organism evidence="2 3">
    <name type="scientific">Apiospora marii</name>
    <dbReference type="NCBI Taxonomy" id="335849"/>
    <lineage>
        <taxon>Eukaryota</taxon>
        <taxon>Fungi</taxon>
        <taxon>Dikarya</taxon>
        <taxon>Ascomycota</taxon>
        <taxon>Pezizomycotina</taxon>
        <taxon>Sordariomycetes</taxon>
        <taxon>Xylariomycetidae</taxon>
        <taxon>Amphisphaeriales</taxon>
        <taxon>Apiosporaceae</taxon>
        <taxon>Apiospora</taxon>
    </lineage>
</organism>
<sequence length="206" mass="21819">MAANKKNGGNGGKKPGRKPAPKKTPTPAAAAMASIITANTPSAADCLTTASTASTDISSHLAKKHKDGAYKRDQNRLGGEVWDCACGHQSPAWHPFLAHIRNGHDFRGDSAGVHASHYFGPAQATGQQQPEDAGEDAGEDDGEEGEHDGEEHEYDGAYWDEEYEYYGEEDDVEMDPSPADPTPGNCPHQRKYDDDDQAGAAGGIAA</sequence>
<feature type="compositionally biased region" description="Acidic residues" evidence="1">
    <location>
        <begin position="132"/>
        <end position="174"/>
    </location>
</feature>
<accession>A0ABR1RHU5</accession>
<evidence type="ECO:0000313" key="3">
    <source>
        <dbReference type="Proteomes" id="UP001396898"/>
    </source>
</evidence>
<gene>
    <name evidence="2" type="ORF">PG991_010211</name>
</gene>